<evidence type="ECO:0000313" key="6">
    <source>
        <dbReference type="Proteomes" id="UP001205890"/>
    </source>
</evidence>
<dbReference type="InterPro" id="IPR036683">
    <property type="entry name" value="CO_DH_flav_C_dom_sf"/>
</dbReference>
<dbReference type="SMART" id="SM01092">
    <property type="entry name" value="CO_deh_flav_C"/>
    <property type="match status" value="1"/>
</dbReference>
<dbReference type="InterPro" id="IPR016169">
    <property type="entry name" value="FAD-bd_PCMH_sub2"/>
</dbReference>
<comment type="caution">
    <text evidence="5">The sequence shown here is derived from an EMBL/GenBank/DDBJ whole genome shotgun (WGS) entry which is preliminary data.</text>
</comment>
<accession>A0ABT1LG19</accession>
<dbReference type="EMBL" id="JANCLU010000021">
    <property type="protein sequence ID" value="MCP8940447.1"/>
    <property type="molecule type" value="Genomic_DNA"/>
</dbReference>
<dbReference type="SUPFAM" id="SSF56176">
    <property type="entry name" value="FAD-binding/transporter-associated domain-like"/>
    <property type="match status" value="1"/>
</dbReference>
<dbReference type="SUPFAM" id="SSF55447">
    <property type="entry name" value="CO dehydrogenase flavoprotein C-terminal domain-like"/>
    <property type="match status" value="1"/>
</dbReference>
<dbReference type="PANTHER" id="PTHR42659">
    <property type="entry name" value="XANTHINE DEHYDROGENASE SUBUNIT C-RELATED"/>
    <property type="match status" value="1"/>
</dbReference>
<proteinExistence type="predicted"/>
<dbReference type="Proteomes" id="UP001205890">
    <property type="component" value="Unassembled WGS sequence"/>
</dbReference>
<feature type="domain" description="FAD-binding PCMH-type" evidence="4">
    <location>
        <begin position="1"/>
        <end position="171"/>
    </location>
</feature>
<dbReference type="InterPro" id="IPR051312">
    <property type="entry name" value="Diverse_Substr_Oxidored"/>
</dbReference>
<keyword evidence="1" id="KW-0285">Flavoprotein</keyword>
<evidence type="ECO:0000256" key="1">
    <source>
        <dbReference type="ARBA" id="ARBA00022630"/>
    </source>
</evidence>
<keyword evidence="2" id="KW-0274">FAD</keyword>
<dbReference type="Pfam" id="PF00941">
    <property type="entry name" value="FAD_binding_5"/>
    <property type="match status" value="1"/>
</dbReference>
<evidence type="ECO:0000259" key="4">
    <source>
        <dbReference type="PROSITE" id="PS51387"/>
    </source>
</evidence>
<dbReference type="InterPro" id="IPR016166">
    <property type="entry name" value="FAD-bd_PCMH"/>
</dbReference>
<sequence>MYAFNYVSPKTVRQAASALAKAADDGKLLAGGQTLLPTMKQRLASPGVLIDLAKVDGLSGIELKGRSLVIGAMTKHADVATSEVVKQAIPGLAALAGEIGDPAVRNRGTIGGSIANNDPAADYPAAALALNATIVTNKRKIPADQFFTGLFETALEPGEIVVKVSFPIPSRAAYAKFRNPASRYAMVGVFVAKRGGDVRVTVTGAGASGVFRAPALEEALKKRFSPKSLEGVTVPATGLNGDIHASADYRAHLIVVMAKRAVAAAIAK</sequence>
<dbReference type="RefSeq" id="WP_254745190.1">
    <property type="nucleotide sequence ID" value="NZ_JANCLU010000021.1"/>
</dbReference>
<dbReference type="PANTHER" id="PTHR42659:SF2">
    <property type="entry name" value="XANTHINE DEHYDROGENASE SUBUNIT C-RELATED"/>
    <property type="match status" value="1"/>
</dbReference>
<dbReference type="InterPro" id="IPR016167">
    <property type="entry name" value="FAD-bd_PCMH_sub1"/>
</dbReference>
<dbReference type="Gene3D" id="3.30.390.50">
    <property type="entry name" value="CO dehydrogenase flavoprotein, C-terminal domain"/>
    <property type="match status" value="1"/>
</dbReference>
<reference evidence="5 6" key="1">
    <citation type="submission" date="2022-07" db="EMBL/GenBank/DDBJ databases">
        <authorList>
            <person name="Li W.-J."/>
            <person name="Deng Q.-Q."/>
        </authorList>
    </citation>
    <scope>NUCLEOTIDE SEQUENCE [LARGE SCALE GENOMIC DNA]</scope>
    <source>
        <strain evidence="5 6">SYSU M60028</strain>
    </source>
</reference>
<dbReference type="InterPro" id="IPR002346">
    <property type="entry name" value="Mopterin_DH_FAD-bd"/>
</dbReference>
<evidence type="ECO:0000256" key="3">
    <source>
        <dbReference type="ARBA" id="ARBA00023002"/>
    </source>
</evidence>
<dbReference type="Gene3D" id="3.30.465.10">
    <property type="match status" value="1"/>
</dbReference>
<dbReference type="PROSITE" id="PS51387">
    <property type="entry name" value="FAD_PCMH"/>
    <property type="match status" value="1"/>
</dbReference>
<name>A0ABT1LG19_9HYPH</name>
<dbReference type="InterPro" id="IPR036318">
    <property type="entry name" value="FAD-bd_PCMH-like_sf"/>
</dbReference>
<dbReference type="InterPro" id="IPR005107">
    <property type="entry name" value="CO_DH_flav_C"/>
</dbReference>
<evidence type="ECO:0000256" key="2">
    <source>
        <dbReference type="ARBA" id="ARBA00022827"/>
    </source>
</evidence>
<protein>
    <submittedName>
        <fullName evidence="5">FAD binding domain-containing protein</fullName>
    </submittedName>
</protein>
<organism evidence="5 6">
    <name type="scientific">Alsobacter ponti</name>
    <dbReference type="NCBI Taxonomy" id="2962936"/>
    <lineage>
        <taxon>Bacteria</taxon>
        <taxon>Pseudomonadati</taxon>
        <taxon>Pseudomonadota</taxon>
        <taxon>Alphaproteobacteria</taxon>
        <taxon>Hyphomicrobiales</taxon>
        <taxon>Alsobacteraceae</taxon>
        <taxon>Alsobacter</taxon>
    </lineage>
</organism>
<dbReference type="Gene3D" id="3.30.43.10">
    <property type="entry name" value="Uridine Diphospho-n-acetylenolpyruvylglucosamine Reductase, domain 2"/>
    <property type="match status" value="1"/>
</dbReference>
<evidence type="ECO:0000313" key="5">
    <source>
        <dbReference type="EMBL" id="MCP8940447.1"/>
    </source>
</evidence>
<gene>
    <name evidence="5" type="ORF">NK718_18125</name>
</gene>
<keyword evidence="3" id="KW-0560">Oxidoreductase</keyword>
<keyword evidence="6" id="KW-1185">Reference proteome</keyword>